<reference evidence="1" key="1">
    <citation type="journal article" date="2023" name="Insect Mol. Biol.">
        <title>Genome sequencing provides insights into the evolution of gene families encoding plant cell wall-degrading enzymes in longhorned beetles.</title>
        <authorList>
            <person name="Shin N.R."/>
            <person name="Okamura Y."/>
            <person name="Kirsch R."/>
            <person name="Pauchet Y."/>
        </authorList>
    </citation>
    <scope>NUCLEOTIDE SEQUENCE</scope>
    <source>
        <strain evidence="1">MMC_N1</strain>
    </source>
</reference>
<name>A0ABQ9JCE2_9CUCU</name>
<comment type="caution">
    <text evidence="1">The sequence shown here is derived from an EMBL/GenBank/DDBJ whole genome shotgun (WGS) entry which is preliminary data.</text>
</comment>
<dbReference type="EMBL" id="JAPWTJ010000760">
    <property type="protein sequence ID" value="KAJ8975846.1"/>
    <property type="molecule type" value="Genomic_DNA"/>
</dbReference>
<sequence>MPQTRGDAKSDKGDKSGCGDVLDELVKKICANVVSHITAKMNEVEHRLALMETKFNDKLDKLDELDEIDTKLLKLSETVTSLNYVSKKDVTKRCNSFEQSSKFNTLRVHGLKEDKDENVPELIASFINTTLKVPCSTTDINFAFRTGNSNVNNYNHPRPILINFVNNWKKAQVFGTKKYLKKFDANISIFEDLTKKRYDALKEAKEKYGRDKVRTSGGKIFFIEEGKRSILQVDD</sequence>
<evidence type="ECO:0000313" key="2">
    <source>
        <dbReference type="Proteomes" id="UP001162164"/>
    </source>
</evidence>
<accession>A0ABQ9JCE2</accession>
<dbReference type="Gene3D" id="3.30.70.1820">
    <property type="entry name" value="L1 transposable element, RRM domain"/>
    <property type="match status" value="1"/>
</dbReference>
<proteinExistence type="predicted"/>
<gene>
    <name evidence="1" type="ORF">NQ317_010551</name>
</gene>
<evidence type="ECO:0000313" key="1">
    <source>
        <dbReference type="EMBL" id="KAJ8975846.1"/>
    </source>
</evidence>
<keyword evidence="2" id="KW-1185">Reference proteome</keyword>
<dbReference type="Proteomes" id="UP001162164">
    <property type="component" value="Unassembled WGS sequence"/>
</dbReference>
<organism evidence="1 2">
    <name type="scientific">Molorchus minor</name>
    <dbReference type="NCBI Taxonomy" id="1323400"/>
    <lineage>
        <taxon>Eukaryota</taxon>
        <taxon>Metazoa</taxon>
        <taxon>Ecdysozoa</taxon>
        <taxon>Arthropoda</taxon>
        <taxon>Hexapoda</taxon>
        <taxon>Insecta</taxon>
        <taxon>Pterygota</taxon>
        <taxon>Neoptera</taxon>
        <taxon>Endopterygota</taxon>
        <taxon>Coleoptera</taxon>
        <taxon>Polyphaga</taxon>
        <taxon>Cucujiformia</taxon>
        <taxon>Chrysomeloidea</taxon>
        <taxon>Cerambycidae</taxon>
        <taxon>Lamiinae</taxon>
        <taxon>Monochamini</taxon>
        <taxon>Molorchus</taxon>
    </lineage>
</organism>
<protein>
    <submittedName>
        <fullName evidence="1">Uncharacterized protein</fullName>
    </submittedName>
</protein>